<dbReference type="OMA" id="APGSHYF"/>
<evidence type="ECO:0000256" key="1">
    <source>
        <dbReference type="ARBA" id="ARBA00022723"/>
    </source>
</evidence>
<dbReference type="EnsemblPlants" id="Kaladp0071s0194.1.v1.1">
    <property type="protein sequence ID" value="Kaladp0071s0194.1.v1.1"/>
    <property type="gene ID" value="Kaladp0071s0194.v1.1"/>
</dbReference>
<dbReference type="Gene3D" id="2.60.40.420">
    <property type="entry name" value="Cupredoxins - blue copper proteins"/>
    <property type="match status" value="1"/>
</dbReference>
<sequence length="223" mass="21954">MALFGGVLLSVLAVVGLCLAAPSLAAVHTVGGPNGWTMGVDYTTWAAARTFSVGDTLSFNYGGGHTVDEVTESDYKTCTVGSWITTDSSGATAVTLTAPGSHYFICGVMGHCGIGMKLAINVVAGAGADGQPPLLSSDALPPASGLGLALPPVGSGVALPPSFGLRSLTPGIAGSRNVDSESLEPATSSASAVPEFSAAGGGVRSAVRAATVAWGSVLAFSLL</sequence>
<feature type="chain" id="PRO_5029677060" description="Phytocyanin domain-containing protein" evidence="3">
    <location>
        <begin position="21"/>
        <end position="223"/>
    </location>
</feature>
<dbReference type="AlphaFoldDB" id="A0A7N1A1C8"/>
<organism evidence="5 6">
    <name type="scientific">Kalanchoe fedtschenkoi</name>
    <name type="common">Lavender scallops</name>
    <name type="synonym">South American air plant</name>
    <dbReference type="NCBI Taxonomy" id="63787"/>
    <lineage>
        <taxon>Eukaryota</taxon>
        <taxon>Viridiplantae</taxon>
        <taxon>Streptophyta</taxon>
        <taxon>Embryophyta</taxon>
        <taxon>Tracheophyta</taxon>
        <taxon>Spermatophyta</taxon>
        <taxon>Magnoliopsida</taxon>
        <taxon>eudicotyledons</taxon>
        <taxon>Gunneridae</taxon>
        <taxon>Pentapetalae</taxon>
        <taxon>Saxifragales</taxon>
        <taxon>Crassulaceae</taxon>
        <taxon>Kalanchoe</taxon>
    </lineage>
</organism>
<evidence type="ECO:0000259" key="4">
    <source>
        <dbReference type="PROSITE" id="PS51485"/>
    </source>
</evidence>
<dbReference type="InterPro" id="IPR039391">
    <property type="entry name" value="Phytocyanin-like"/>
</dbReference>
<evidence type="ECO:0000313" key="6">
    <source>
        <dbReference type="Proteomes" id="UP000594263"/>
    </source>
</evidence>
<keyword evidence="6" id="KW-1185">Reference proteome</keyword>
<proteinExistence type="predicted"/>
<dbReference type="Pfam" id="PF02298">
    <property type="entry name" value="Cu_bind_like"/>
    <property type="match status" value="1"/>
</dbReference>
<dbReference type="GO" id="GO:0009055">
    <property type="term" value="F:electron transfer activity"/>
    <property type="evidence" value="ECO:0007669"/>
    <property type="project" value="InterPro"/>
</dbReference>
<accession>A0A7N1A1C8</accession>
<dbReference type="PROSITE" id="PS51485">
    <property type="entry name" value="PHYTOCYANIN"/>
    <property type="match status" value="1"/>
</dbReference>
<keyword evidence="3" id="KW-0732">Signal</keyword>
<name>A0A7N1A1C8_KALFE</name>
<feature type="domain" description="Phytocyanin" evidence="4">
    <location>
        <begin position="26"/>
        <end position="124"/>
    </location>
</feature>
<dbReference type="InterPro" id="IPR008972">
    <property type="entry name" value="Cupredoxin"/>
</dbReference>
<dbReference type="PANTHER" id="PTHR33021:SF193">
    <property type="entry name" value="OS06G0218600 PROTEIN"/>
    <property type="match status" value="1"/>
</dbReference>
<dbReference type="Proteomes" id="UP000594263">
    <property type="component" value="Unplaced"/>
</dbReference>
<evidence type="ECO:0000256" key="2">
    <source>
        <dbReference type="ARBA" id="ARBA00023180"/>
    </source>
</evidence>
<dbReference type="CDD" id="cd04216">
    <property type="entry name" value="Phytocyanin"/>
    <property type="match status" value="1"/>
</dbReference>
<keyword evidence="2" id="KW-0325">Glycoprotein</keyword>
<dbReference type="GO" id="GO:0005886">
    <property type="term" value="C:plasma membrane"/>
    <property type="evidence" value="ECO:0007669"/>
    <property type="project" value="TreeGrafter"/>
</dbReference>
<dbReference type="Gramene" id="Kaladp0071s0194.1.v1.1">
    <property type="protein sequence ID" value="Kaladp0071s0194.1.v1.1"/>
    <property type="gene ID" value="Kaladp0071s0194.v1.1"/>
</dbReference>
<keyword evidence="1" id="KW-0479">Metal-binding</keyword>
<evidence type="ECO:0000256" key="3">
    <source>
        <dbReference type="SAM" id="SignalP"/>
    </source>
</evidence>
<reference evidence="5" key="1">
    <citation type="submission" date="2021-01" db="UniProtKB">
        <authorList>
            <consortium name="EnsemblPlants"/>
        </authorList>
    </citation>
    <scope>IDENTIFICATION</scope>
</reference>
<evidence type="ECO:0000313" key="5">
    <source>
        <dbReference type="EnsemblPlants" id="Kaladp0071s0194.1.v1.1"/>
    </source>
</evidence>
<dbReference type="FunFam" id="2.60.40.420:FF:000003">
    <property type="entry name" value="Blue copper"/>
    <property type="match status" value="1"/>
</dbReference>
<dbReference type="InterPro" id="IPR003245">
    <property type="entry name" value="Phytocyanin_dom"/>
</dbReference>
<protein>
    <recommendedName>
        <fullName evidence="4">Phytocyanin domain-containing protein</fullName>
    </recommendedName>
</protein>
<feature type="signal peptide" evidence="3">
    <location>
        <begin position="1"/>
        <end position="20"/>
    </location>
</feature>
<dbReference type="PANTHER" id="PTHR33021">
    <property type="entry name" value="BLUE COPPER PROTEIN"/>
    <property type="match status" value="1"/>
</dbReference>
<dbReference type="GO" id="GO:0046872">
    <property type="term" value="F:metal ion binding"/>
    <property type="evidence" value="ECO:0007669"/>
    <property type="project" value="UniProtKB-KW"/>
</dbReference>
<dbReference type="SUPFAM" id="SSF49503">
    <property type="entry name" value="Cupredoxins"/>
    <property type="match status" value="1"/>
</dbReference>